<dbReference type="Gene3D" id="3.40.30.10">
    <property type="entry name" value="Glutaredoxin"/>
    <property type="match status" value="1"/>
</dbReference>
<protein>
    <submittedName>
        <fullName evidence="1">Glutaredoxin family protein</fullName>
    </submittedName>
</protein>
<reference evidence="1 2" key="1">
    <citation type="journal article" date="2024" name="Chem. Sci.">
        <title>Discovery of megapolipeptins by genome mining of a Burkholderiales bacteria collection.</title>
        <authorList>
            <person name="Paulo B.S."/>
            <person name="Recchia M.J.J."/>
            <person name="Lee S."/>
            <person name="Fergusson C.H."/>
            <person name="Romanowski S.B."/>
            <person name="Hernandez A."/>
            <person name="Krull N."/>
            <person name="Liu D.Y."/>
            <person name="Cavanagh H."/>
            <person name="Bos A."/>
            <person name="Gray C.A."/>
            <person name="Murphy B.T."/>
            <person name="Linington R.G."/>
            <person name="Eustaquio A.S."/>
        </authorList>
    </citation>
    <scope>NUCLEOTIDE SEQUENCE [LARGE SCALE GENOMIC DNA]</scope>
    <source>
        <strain evidence="1 2">RL21-008-BIB-A</strain>
    </source>
</reference>
<dbReference type="Pfam" id="PF05768">
    <property type="entry name" value="Glrx-like"/>
    <property type="match status" value="1"/>
</dbReference>
<dbReference type="InterPro" id="IPR008554">
    <property type="entry name" value="Glutaredoxin-like"/>
</dbReference>
<sequence>MPRLPSPIHFIIYSRAYCHLCDDMRDALHLLLQERPCEIEMIDVDADPLLLEKYDELVPLLMGKTRAGKLVRLCHYFLDATAVSAFTEEER</sequence>
<keyword evidence="2" id="KW-1185">Reference proteome</keyword>
<dbReference type="Proteomes" id="UP001629246">
    <property type="component" value="Unassembled WGS sequence"/>
</dbReference>
<proteinExistence type="predicted"/>
<comment type="caution">
    <text evidence="1">The sequence shown here is derived from an EMBL/GenBank/DDBJ whole genome shotgun (WGS) entry which is preliminary data.</text>
</comment>
<dbReference type="EMBL" id="JAQQFM010000002">
    <property type="protein sequence ID" value="MFL9923558.1"/>
    <property type="molecule type" value="Genomic_DNA"/>
</dbReference>
<accession>A0ABW9A4G1</accession>
<name>A0ABW9A4G1_9BURK</name>
<evidence type="ECO:0000313" key="1">
    <source>
        <dbReference type="EMBL" id="MFL9923558.1"/>
    </source>
</evidence>
<gene>
    <name evidence="1" type="ORF">PQR62_04735</name>
</gene>
<dbReference type="InterPro" id="IPR036249">
    <property type="entry name" value="Thioredoxin-like_sf"/>
</dbReference>
<dbReference type="SUPFAM" id="SSF52833">
    <property type="entry name" value="Thioredoxin-like"/>
    <property type="match status" value="1"/>
</dbReference>
<organism evidence="1 2">
    <name type="scientific">Herbaspirillum lusitanum</name>
    <dbReference type="NCBI Taxonomy" id="213312"/>
    <lineage>
        <taxon>Bacteria</taxon>
        <taxon>Pseudomonadati</taxon>
        <taxon>Pseudomonadota</taxon>
        <taxon>Betaproteobacteria</taxon>
        <taxon>Burkholderiales</taxon>
        <taxon>Oxalobacteraceae</taxon>
        <taxon>Herbaspirillum</taxon>
    </lineage>
</organism>
<evidence type="ECO:0000313" key="2">
    <source>
        <dbReference type="Proteomes" id="UP001629246"/>
    </source>
</evidence>
<dbReference type="RefSeq" id="WP_408155318.1">
    <property type="nucleotide sequence ID" value="NZ_JAQQFM010000002.1"/>
</dbReference>